<dbReference type="InterPro" id="IPR009039">
    <property type="entry name" value="EAR"/>
</dbReference>
<evidence type="ECO:0000313" key="5">
    <source>
        <dbReference type="Proteomes" id="UP001159405"/>
    </source>
</evidence>
<comment type="caution">
    <text evidence="4">The sequence shown here is derived from an EMBL/GenBank/DDBJ whole genome shotgun (WGS) entry which is preliminary data.</text>
</comment>
<dbReference type="PANTHER" id="PTHR15261:SF4">
    <property type="entry name" value="THROMBOSPONDIN-TYPE LAMININ G DOMAIN AND EAR REPEAT-CONTAINING PROTEIN"/>
    <property type="match status" value="1"/>
</dbReference>
<evidence type="ECO:0000256" key="2">
    <source>
        <dbReference type="ARBA" id="ARBA00022737"/>
    </source>
</evidence>
<evidence type="ECO:0000256" key="3">
    <source>
        <dbReference type="SAM" id="MobiDB-lite"/>
    </source>
</evidence>
<reference evidence="4 5" key="1">
    <citation type="submission" date="2022-05" db="EMBL/GenBank/DDBJ databases">
        <authorList>
            <consortium name="Genoscope - CEA"/>
            <person name="William W."/>
        </authorList>
    </citation>
    <scope>NUCLEOTIDE SEQUENCE [LARGE SCALE GENOMIC DNA]</scope>
</reference>
<dbReference type="PANTHER" id="PTHR15261">
    <property type="entry name" value="THROMBOSPONDIN-TYPE LAMININ G DOMAIN AND EAR REPEAT-CONTAINING"/>
    <property type="match status" value="1"/>
</dbReference>
<dbReference type="Proteomes" id="UP001159405">
    <property type="component" value="Unassembled WGS sequence"/>
</dbReference>
<keyword evidence="5" id="KW-1185">Reference proteome</keyword>
<gene>
    <name evidence="4" type="ORF">PLOB_00016942</name>
</gene>
<keyword evidence="1" id="KW-0732">Signal</keyword>
<accession>A0ABN8R9E2</accession>
<dbReference type="PROSITE" id="PS50912">
    <property type="entry name" value="EAR"/>
    <property type="match status" value="7"/>
</dbReference>
<dbReference type="Pfam" id="PF03736">
    <property type="entry name" value="EPTP"/>
    <property type="match status" value="7"/>
</dbReference>
<dbReference type="SUPFAM" id="SSF69322">
    <property type="entry name" value="Tricorn protease domain 2"/>
    <property type="match status" value="1"/>
</dbReference>
<feature type="region of interest" description="Disordered" evidence="3">
    <location>
        <begin position="1"/>
        <end position="31"/>
    </location>
</feature>
<dbReference type="EMBL" id="CALNXK010000200">
    <property type="protein sequence ID" value="CAH3175436.1"/>
    <property type="molecule type" value="Genomic_DNA"/>
</dbReference>
<evidence type="ECO:0000313" key="4">
    <source>
        <dbReference type="EMBL" id="CAH3175436.1"/>
    </source>
</evidence>
<dbReference type="InterPro" id="IPR005492">
    <property type="entry name" value="EPTP"/>
</dbReference>
<protein>
    <submittedName>
        <fullName evidence="4">Uncharacterized protein</fullName>
    </submittedName>
</protein>
<keyword evidence="2" id="KW-0677">Repeat</keyword>
<evidence type="ECO:0000256" key="1">
    <source>
        <dbReference type="ARBA" id="ARBA00022729"/>
    </source>
</evidence>
<feature type="non-terminal residue" evidence="4">
    <location>
        <position position="1"/>
    </location>
</feature>
<name>A0ABN8R9E2_9CNID</name>
<feature type="compositionally biased region" description="Basic and acidic residues" evidence="3">
    <location>
        <begin position="1"/>
        <end position="23"/>
    </location>
</feature>
<sequence>GRDGRDRRDGRDGASGAKGEKGEVGMPGQDGKAGIKSLSSTASACCSADCSSGFHFFEKVQDLPTLGAVYVDHFTIDGSLFLAFADYYGDIKKHKTSSMIYKMDELTGKFSLYQTLQTRGASCLEHFSIAGIHFIAVSYVYDGTYQLDSTIYQWNGKLFVDFQKISTYGATHLTHFRISGETYLVFANNYDGSTYSTKSVVYKWNSNKFIKFQEIATEGVHGCTGFVINNDTFIAFANYYNSQHKHSVQSTVFKWTGGHFVKLQSLQTYGARDVRSFNINGHTFLAFANFYSGSKYNFDSFIYKWNGNTFVLFQSIPGRGGIAWFPFVISGRTYLGLANHNGDGQGKSVKSVVYQAFGAQFIKYQEIPTHGAHDLTSFEYKGHTYLAVANSHNGQKYNINSALYKWV</sequence>
<organism evidence="4 5">
    <name type="scientific">Porites lobata</name>
    <dbReference type="NCBI Taxonomy" id="104759"/>
    <lineage>
        <taxon>Eukaryota</taxon>
        <taxon>Metazoa</taxon>
        <taxon>Cnidaria</taxon>
        <taxon>Anthozoa</taxon>
        <taxon>Hexacorallia</taxon>
        <taxon>Scleractinia</taxon>
        <taxon>Fungiina</taxon>
        <taxon>Poritidae</taxon>
        <taxon>Porites</taxon>
    </lineage>
</organism>
<proteinExistence type="predicted"/>